<accession>A0A1A7Z3W0</accession>
<dbReference type="EMBL" id="HADX01014962">
    <property type="protein sequence ID" value="SBP37194.1"/>
    <property type="molecule type" value="Transcribed_RNA"/>
</dbReference>
<dbReference type="AlphaFoldDB" id="A0A1A7Z3W0"/>
<evidence type="ECO:0000313" key="1">
    <source>
        <dbReference type="EMBL" id="SBP37194.1"/>
    </source>
</evidence>
<proteinExistence type="predicted"/>
<gene>
    <name evidence="1" type="primary">Nfu_g_1_003017</name>
</gene>
<feature type="non-terminal residue" evidence="1">
    <location>
        <position position="1"/>
    </location>
</feature>
<name>A0A1A7Z3W0_9TELE</name>
<reference evidence="1" key="1">
    <citation type="submission" date="2016-05" db="EMBL/GenBank/DDBJ databases">
        <authorList>
            <person name="Lavstsen T."/>
            <person name="Jespersen J.S."/>
        </authorList>
    </citation>
    <scope>NUCLEOTIDE SEQUENCE</scope>
    <source>
        <tissue evidence="1">Brain</tissue>
    </source>
</reference>
<protein>
    <submittedName>
        <fullName evidence="1">Uncharacterized protein</fullName>
    </submittedName>
</protein>
<sequence>SEVRWRMSWTVSTQPEPVGSCSGETEWASGICDCCQDMKQCTYLNVTRSFRVLSSTLMFSDLIL</sequence>
<organism evidence="1">
    <name type="scientific">Iconisemion striatum</name>
    <dbReference type="NCBI Taxonomy" id="60296"/>
    <lineage>
        <taxon>Eukaryota</taxon>
        <taxon>Metazoa</taxon>
        <taxon>Chordata</taxon>
        <taxon>Craniata</taxon>
        <taxon>Vertebrata</taxon>
        <taxon>Euteleostomi</taxon>
        <taxon>Actinopterygii</taxon>
        <taxon>Neopterygii</taxon>
        <taxon>Teleostei</taxon>
        <taxon>Neoteleostei</taxon>
        <taxon>Acanthomorphata</taxon>
        <taxon>Ovalentaria</taxon>
        <taxon>Atherinomorphae</taxon>
        <taxon>Cyprinodontiformes</taxon>
        <taxon>Nothobranchiidae</taxon>
        <taxon>Iconisemion</taxon>
    </lineage>
</organism>
<feature type="non-terminal residue" evidence="1">
    <location>
        <position position="64"/>
    </location>
</feature>
<reference evidence="1" key="2">
    <citation type="submission" date="2016-06" db="EMBL/GenBank/DDBJ databases">
        <title>The genome of a short-lived fish provides insights into sex chromosome evolution and the genetic control of aging.</title>
        <authorList>
            <person name="Reichwald K."/>
            <person name="Felder M."/>
            <person name="Petzold A."/>
            <person name="Koch P."/>
            <person name="Groth M."/>
            <person name="Platzer M."/>
        </authorList>
    </citation>
    <scope>NUCLEOTIDE SEQUENCE</scope>
    <source>
        <tissue evidence="1">Brain</tissue>
    </source>
</reference>